<name>A0ABR9ZFT4_VIBAN</name>
<evidence type="ECO:0000256" key="1">
    <source>
        <dbReference type="SAM" id="MobiDB-lite"/>
    </source>
</evidence>
<proteinExistence type="predicted"/>
<keyword evidence="3" id="KW-1185">Reference proteome</keyword>
<feature type="non-terminal residue" evidence="2">
    <location>
        <position position="109"/>
    </location>
</feature>
<protein>
    <submittedName>
        <fullName evidence="2">Uncharacterized protein</fullName>
    </submittedName>
</protein>
<accession>A0ABR9ZFT4</accession>
<comment type="caution">
    <text evidence="2">The sequence shown here is derived from an EMBL/GenBank/DDBJ whole genome shotgun (WGS) entry which is preliminary data.</text>
</comment>
<dbReference type="EMBL" id="RDPI01001630">
    <property type="protein sequence ID" value="MBF4377323.1"/>
    <property type="molecule type" value="Genomic_DNA"/>
</dbReference>
<reference evidence="2 3" key="1">
    <citation type="journal article" date="2021" name="PeerJ">
        <title>Analysis of 44 Vibrio anguillarum genomes reveals high genetic diversity.</title>
        <authorList>
            <person name="Hansen M.J."/>
            <person name="Dalsgaard I."/>
        </authorList>
    </citation>
    <scope>NUCLEOTIDE SEQUENCE [LARGE SCALE GENOMIC DNA]</scope>
    <source>
        <strain evidence="2 3">040915-1/1B</strain>
    </source>
</reference>
<feature type="region of interest" description="Disordered" evidence="1">
    <location>
        <begin position="1"/>
        <end position="20"/>
    </location>
</feature>
<organism evidence="2 3">
    <name type="scientific">Vibrio anguillarum</name>
    <name type="common">Listonella anguillarum</name>
    <dbReference type="NCBI Taxonomy" id="55601"/>
    <lineage>
        <taxon>Bacteria</taxon>
        <taxon>Pseudomonadati</taxon>
        <taxon>Pseudomonadota</taxon>
        <taxon>Gammaproteobacteria</taxon>
        <taxon>Vibrionales</taxon>
        <taxon>Vibrionaceae</taxon>
        <taxon>Vibrio</taxon>
    </lineage>
</organism>
<sequence length="109" mass="12433">MDDKSSLTKKETEVRPHSDLHEMNLGSCMRKISTFSCPYNMKCQDGSPCAYFTLTGRSDEEHKVRQLGERIASQIIVVNHMELTGELSVDECEEILGELHSRQDNVSYH</sequence>
<evidence type="ECO:0000313" key="2">
    <source>
        <dbReference type="EMBL" id="MBF4377323.1"/>
    </source>
</evidence>
<gene>
    <name evidence="2" type="ORF">EAY46_30590</name>
</gene>
<dbReference type="Proteomes" id="UP000726136">
    <property type="component" value="Unassembled WGS sequence"/>
</dbReference>
<evidence type="ECO:0000313" key="3">
    <source>
        <dbReference type="Proteomes" id="UP000726136"/>
    </source>
</evidence>